<sequence length="620" mass="72410">MITKLRTIFQNKKVQKWIPVVFFILWFLFFLILTFFRDSRLDENIYLAETGTIANLLKNGEWIGNYGVGLHGFMNKLILGIIFIFTGPSVFIVTFSNIIFGILSGVILYKILTRHFLLSKIYSLLGITLLFSSYQFVTYMPTFYRDIAALFFLLLVVELVLSNKSKWWVGISLILLIDAKEHVFYTIVPALVIWIGLESYINNKGHWRKIIKAFILNSFKIFFPSVVFLLLMFTTSIIPLNIYNGSILGIITAGFDRIGKDFSTELATTNRDFLVNQGIARVMPMIPIPEGSPNIIFIIITAINSALSYIGKIFYPRTFSFLSIPFIILIPSIFVGVKNLKKWYLQKDTSKLVLPIILIFFLIIYIFHSSISRYILPVTPIVFLFFILFLKDLNIHKWGKTVFVITILCIMGGLYFEYSYVPVKILVNIFFFLLLLIAGVWKSKNRRVVGYGFIVGICLFYVGSALLTSYMYGQIKSYRLYGYDRECEKIVAMVPQEESIWINDIYWDKLPFILRGENVVKAEWRWKLKQWVPKKQLLKENETLKTYNFDWSNEPQLKTKVEKYGIKKIVYVKLNEFNPKEEIPMQDKLELLKTYTWLNLYSATEMWNKSVYIFSIIEEK</sequence>
<keyword evidence="1" id="KW-1133">Transmembrane helix</keyword>
<gene>
    <name evidence="2" type="ORF">UR64_C0014G0002</name>
</gene>
<evidence type="ECO:0000256" key="1">
    <source>
        <dbReference type="SAM" id="Phobius"/>
    </source>
</evidence>
<feature type="transmembrane region" description="Helical" evidence="1">
    <location>
        <begin position="448"/>
        <end position="472"/>
    </location>
</feature>
<feature type="transmembrane region" description="Helical" evidence="1">
    <location>
        <begin position="402"/>
        <end position="419"/>
    </location>
</feature>
<dbReference type="EMBL" id="LBPY01000014">
    <property type="protein sequence ID" value="KKP66001.1"/>
    <property type="molecule type" value="Genomic_DNA"/>
</dbReference>
<feature type="transmembrane region" description="Helical" evidence="1">
    <location>
        <begin position="221"/>
        <end position="243"/>
    </location>
</feature>
<feature type="transmembrane region" description="Helical" evidence="1">
    <location>
        <begin position="352"/>
        <end position="368"/>
    </location>
</feature>
<keyword evidence="1" id="KW-0812">Transmembrane</keyword>
<name>A0A0G0BQT4_9BACT</name>
<evidence type="ECO:0000313" key="3">
    <source>
        <dbReference type="Proteomes" id="UP000034952"/>
    </source>
</evidence>
<feature type="transmembrane region" description="Helical" evidence="1">
    <location>
        <begin position="143"/>
        <end position="161"/>
    </location>
</feature>
<feature type="transmembrane region" description="Helical" evidence="1">
    <location>
        <begin position="374"/>
        <end position="390"/>
    </location>
</feature>
<accession>A0A0G0BQT4</accession>
<keyword evidence="1" id="KW-0472">Membrane</keyword>
<organism evidence="2 3">
    <name type="scientific">Candidatus Nomurabacteria bacterium GW2011_GWE1_35_16</name>
    <dbReference type="NCBI Taxonomy" id="1618761"/>
    <lineage>
        <taxon>Bacteria</taxon>
        <taxon>Candidatus Nomuraibacteriota</taxon>
    </lineage>
</organism>
<evidence type="ECO:0008006" key="4">
    <source>
        <dbReference type="Google" id="ProtNLM"/>
    </source>
</evidence>
<feature type="transmembrane region" description="Helical" evidence="1">
    <location>
        <begin position="182"/>
        <end position="201"/>
    </location>
</feature>
<protein>
    <recommendedName>
        <fullName evidence="4">Glycosyltransferase RgtA/B/C/D-like domain-containing protein</fullName>
    </recommendedName>
</protein>
<feature type="transmembrane region" description="Helical" evidence="1">
    <location>
        <begin position="321"/>
        <end position="340"/>
    </location>
</feature>
<dbReference type="AlphaFoldDB" id="A0A0G0BQT4"/>
<feature type="transmembrane region" description="Helical" evidence="1">
    <location>
        <begin position="425"/>
        <end position="441"/>
    </location>
</feature>
<reference evidence="2 3" key="1">
    <citation type="journal article" date="2015" name="Nature">
        <title>rRNA introns, odd ribosomes, and small enigmatic genomes across a large radiation of phyla.</title>
        <authorList>
            <person name="Brown C.T."/>
            <person name="Hug L.A."/>
            <person name="Thomas B.C."/>
            <person name="Sharon I."/>
            <person name="Castelle C.J."/>
            <person name="Singh A."/>
            <person name="Wilkins M.J."/>
            <person name="Williams K.H."/>
            <person name="Banfield J.F."/>
        </authorList>
    </citation>
    <scope>NUCLEOTIDE SEQUENCE [LARGE SCALE GENOMIC DNA]</scope>
</reference>
<feature type="transmembrane region" description="Helical" evidence="1">
    <location>
        <begin position="20"/>
        <end position="37"/>
    </location>
</feature>
<feature type="transmembrane region" description="Helical" evidence="1">
    <location>
        <begin position="121"/>
        <end position="137"/>
    </location>
</feature>
<comment type="caution">
    <text evidence="2">The sequence shown here is derived from an EMBL/GenBank/DDBJ whole genome shotgun (WGS) entry which is preliminary data.</text>
</comment>
<evidence type="ECO:0000313" key="2">
    <source>
        <dbReference type="EMBL" id="KKP66001.1"/>
    </source>
</evidence>
<feature type="transmembrane region" description="Helical" evidence="1">
    <location>
        <begin position="295"/>
        <end position="315"/>
    </location>
</feature>
<proteinExistence type="predicted"/>
<feature type="transmembrane region" description="Helical" evidence="1">
    <location>
        <begin position="77"/>
        <end position="109"/>
    </location>
</feature>
<dbReference type="Proteomes" id="UP000034952">
    <property type="component" value="Unassembled WGS sequence"/>
</dbReference>